<protein>
    <submittedName>
        <fullName evidence="2">Uncharacterized protein</fullName>
    </submittedName>
</protein>
<reference evidence="2 3" key="1">
    <citation type="submission" date="2024-10" db="EMBL/GenBank/DDBJ databases">
        <title>Updated reference genomes for cyclostephanoid diatoms.</title>
        <authorList>
            <person name="Roberts W.R."/>
            <person name="Alverson A.J."/>
        </authorList>
    </citation>
    <scope>NUCLEOTIDE SEQUENCE [LARGE SCALE GENOMIC DNA]</scope>
    <source>
        <strain evidence="2 3">AJA228-03</strain>
    </source>
</reference>
<sequence length="112" mass="12100">MVSALSKSFDRRGLWSDCGSTLSKTSSLHLQSTTSARRIYKLATFAALVASASAFVPAAQIARTTAINQELGKGGMADTRDPEPYVDEDPRKSISAAPSFEEYLKQRQAEGK</sequence>
<evidence type="ECO:0000256" key="1">
    <source>
        <dbReference type="SAM" id="MobiDB-lite"/>
    </source>
</evidence>
<proteinExistence type="predicted"/>
<comment type="caution">
    <text evidence="2">The sequence shown here is derived from an EMBL/GenBank/DDBJ whole genome shotgun (WGS) entry which is preliminary data.</text>
</comment>
<organism evidence="2 3">
    <name type="scientific">Cyclostephanos tholiformis</name>
    <dbReference type="NCBI Taxonomy" id="382380"/>
    <lineage>
        <taxon>Eukaryota</taxon>
        <taxon>Sar</taxon>
        <taxon>Stramenopiles</taxon>
        <taxon>Ochrophyta</taxon>
        <taxon>Bacillariophyta</taxon>
        <taxon>Coscinodiscophyceae</taxon>
        <taxon>Thalassiosirophycidae</taxon>
        <taxon>Stephanodiscales</taxon>
        <taxon>Stephanodiscaceae</taxon>
        <taxon>Cyclostephanos</taxon>
    </lineage>
</organism>
<dbReference type="EMBL" id="JALLPB020000176">
    <property type="protein sequence ID" value="KAL3815907.1"/>
    <property type="molecule type" value="Genomic_DNA"/>
</dbReference>
<dbReference type="Proteomes" id="UP001530377">
    <property type="component" value="Unassembled WGS sequence"/>
</dbReference>
<accession>A0ABD3RSI5</accession>
<gene>
    <name evidence="2" type="ORF">ACHAXA_005755</name>
</gene>
<dbReference type="AlphaFoldDB" id="A0ABD3RSI5"/>
<evidence type="ECO:0000313" key="2">
    <source>
        <dbReference type="EMBL" id="KAL3815907.1"/>
    </source>
</evidence>
<feature type="region of interest" description="Disordered" evidence="1">
    <location>
        <begin position="69"/>
        <end position="100"/>
    </location>
</feature>
<name>A0ABD3RSI5_9STRA</name>
<evidence type="ECO:0000313" key="3">
    <source>
        <dbReference type="Proteomes" id="UP001530377"/>
    </source>
</evidence>
<feature type="compositionally biased region" description="Basic and acidic residues" evidence="1">
    <location>
        <begin position="78"/>
        <end position="92"/>
    </location>
</feature>
<keyword evidence="3" id="KW-1185">Reference proteome</keyword>